<keyword evidence="2" id="KW-0863">Zinc-finger</keyword>
<dbReference type="PROSITE" id="PS50157">
    <property type="entry name" value="ZINC_FINGER_C2H2_2"/>
    <property type="match status" value="1"/>
</dbReference>
<keyword evidence="7" id="KW-1185">Reference proteome</keyword>
<feature type="compositionally biased region" description="Pro residues" evidence="3">
    <location>
        <begin position="812"/>
        <end position="821"/>
    </location>
</feature>
<feature type="compositionally biased region" description="Low complexity" evidence="3">
    <location>
        <begin position="613"/>
        <end position="625"/>
    </location>
</feature>
<dbReference type="InterPro" id="IPR045154">
    <property type="entry name" value="PCF11-like"/>
</dbReference>
<dbReference type="GO" id="GO:0005737">
    <property type="term" value="C:cytoplasm"/>
    <property type="evidence" value="ECO:0007669"/>
    <property type="project" value="TreeGrafter"/>
</dbReference>
<dbReference type="PANTHER" id="PTHR15921">
    <property type="entry name" value="PRE-MRNA CLEAVAGE COMPLEX II"/>
    <property type="match status" value="1"/>
</dbReference>
<dbReference type="CDD" id="cd16982">
    <property type="entry name" value="CID_Pcf11"/>
    <property type="match status" value="1"/>
</dbReference>
<evidence type="ECO:0000256" key="3">
    <source>
        <dbReference type="SAM" id="MobiDB-lite"/>
    </source>
</evidence>
<dbReference type="GO" id="GO:0006369">
    <property type="term" value="P:termination of RNA polymerase II transcription"/>
    <property type="evidence" value="ECO:0007669"/>
    <property type="project" value="InterPro"/>
</dbReference>
<dbReference type="InterPro" id="IPR008942">
    <property type="entry name" value="ENTH_VHS"/>
</dbReference>
<feature type="region of interest" description="Disordered" evidence="3">
    <location>
        <begin position="207"/>
        <end position="229"/>
    </location>
</feature>
<evidence type="ECO:0000256" key="1">
    <source>
        <dbReference type="ARBA" id="ARBA00022664"/>
    </source>
</evidence>
<dbReference type="GO" id="GO:0005849">
    <property type="term" value="C:mRNA cleavage factor complex"/>
    <property type="evidence" value="ECO:0007669"/>
    <property type="project" value="TreeGrafter"/>
</dbReference>
<dbReference type="FunFam" id="1.25.40.90:FF:000023">
    <property type="entry name" value="polyadenylation and cleavage factor homolog 4"/>
    <property type="match status" value="1"/>
</dbReference>
<dbReference type="Proteomes" id="UP001055439">
    <property type="component" value="Chromosome 2"/>
</dbReference>
<dbReference type="OrthoDB" id="2129491at2759"/>
<feature type="domain" description="CID" evidence="5">
    <location>
        <begin position="76"/>
        <end position="204"/>
    </location>
</feature>
<dbReference type="PANTHER" id="PTHR15921:SF3">
    <property type="entry name" value="PRE-MRNA CLEAVAGE COMPLEX 2 PROTEIN PCF11"/>
    <property type="match status" value="1"/>
</dbReference>
<dbReference type="Pfam" id="PF04818">
    <property type="entry name" value="CID"/>
    <property type="match status" value="1"/>
</dbReference>
<keyword evidence="1" id="KW-0507">mRNA processing</keyword>
<dbReference type="PROSITE" id="PS00028">
    <property type="entry name" value="ZINC_FINGER_C2H2_1"/>
    <property type="match status" value="1"/>
</dbReference>
<feature type="region of interest" description="Disordered" evidence="3">
    <location>
        <begin position="613"/>
        <end position="637"/>
    </location>
</feature>
<feature type="compositionally biased region" description="Polar residues" evidence="3">
    <location>
        <begin position="822"/>
        <end position="833"/>
    </location>
</feature>
<evidence type="ECO:0000256" key="2">
    <source>
        <dbReference type="PROSITE-ProRule" id="PRU00042"/>
    </source>
</evidence>
<accession>A0A9E7F768</accession>
<proteinExistence type="predicted"/>
<dbReference type="GO" id="GO:0003729">
    <property type="term" value="F:mRNA binding"/>
    <property type="evidence" value="ECO:0007669"/>
    <property type="project" value="InterPro"/>
</dbReference>
<dbReference type="GO" id="GO:0000993">
    <property type="term" value="F:RNA polymerase II complex binding"/>
    <property type="evidence" value="ECO:0007669"/>
    <property type="project" value="InterPro"/>
</dbReference>
<dbReference type="Gene3D" id="1.25.40.90">
    <property type="match status" value="1"/>
</dbReference>
<dbReference type="InterPro" id="IPR013087">
    <property type="entry name" value="Znf_C2H2_type"/>
</dbReference>
<dbReference type="PROSITE" id="PS51391">
    <property type="entry name" value="CID"/>
    <property type="match status" value="1"/>
</dbReference>
<dbReference type="EMBL" id="CP097504">
    <property type="protein sequence ID" value="URD89917.1"/>
    <property type="molecule type" value="Genomic_DNA"/>
</dbReference>
<evidence type="ECO:0008006" key="8">
    <source>
        <dbReference type="Google" id="ProtNLM"/>
    </source>
</evidence>
<protein>
    <recommendedName>
        <fullName evidence="8">CID domain-containing protein</fullName>
    </recommendedName>
</protein>
<feature type="region of interest" description="Disordered" evidence="3">
    <location>
        <begin position="1"/>
        <end position="70"/>
    </location>
</feature>
<name>A0A9E7F768_9LILI</name>
<evidence type="ECO:0000259" key="5">
    <source>
        <dbReference type="PROSITE" id="PS51391"/>
    </source>
</evidence>
<dbReference type="InterPro" id="IPR047415">
    <property type="entry name" value="Pcf11_CID"/>
</dbReference>
<feature type="compositionally biased region" description="Basic and acidic residues" evidence="3">
    <location>
        <begin position="1"/>
        <end position="45"/>
    </location>
</feature>
<dbReference type="GO" id="GO:0031124">
    <property type="term" value="P:mRNA 3'-end processing"/>
    <property type="evidence" value="ECO:0007669"/>
    <property type="project" value="InterPro"/>
</dbReference>
<evidence type="ECO:0000313" key="7">
    <source>
        <dbReference type="Proteomes" id="UP001055439"/>
    </source>
</evidence>
<dbReference type="InterPro" id="IPR006569">
    <property type="entry name" value="CID_dom"/>
</dbReference>
<evidence type="ECO:0000313" key="6">
    <source>
        <dbReference type="EMBL" id="URD89917.1"/>
    </source>
</evidence>
<dbReference type="AlphaFoldDB" id="A0A9E7F768"/>
<dbReference type="SMART" id="SM00582">
    <property type="entry name" value="RPR"/>
    <property type="match status" value="1"/>
</dbReference>
<keyword evidence="2" id="KW-0479">Metal-binding</keyword>
<dbReference type="InterPro" id="IPR057242">
    <property type="entry name" value="PCFS4-like"/>
</dbReference>
<feature type="region of interest" description="Disordered" evidence="3">
    <location>
        <begin position="716"/>
        <end position="781"/>
    </location>
</feature>
<evidence type="ECO:0000259" key="4">
    <source>
        <dbReference type="PROSITE" id="PS50157"/>
    </source>
</evidence>
<reference evidence="6" key="1">
    <citation type="submission" date="2022-05" db="EMBL/GenBank/DDBJ databases">
        <title>The Musa troglodytarum L. genome provides insights into the mechanism of non-climacteric behaviour and enrichment of carotenoids.</title>
        <authorList>
            <person name="Wang J."/>
        </authorList>
    </citation>
    <scope>NUCLEOTIDE SEQUENCE</scope>
    <source>
        <tissue evidence="6">Leaf</tissue>
    </source>
</reference>
<feature type="compositionally biased region" description="Pro residues" evidence="3">
    <location>
        <begin position="856"/>
        <end position="865"/>
    </location>
</feature>
<dbReference type="GO" id="GO:0008270">
    <property type="term" value="F:zinc ion binding"/>
    <property type="evidence" value="ECO:0007669"/>
    <property type="project" value="UniProtKB-KW"/>
</dbReference>
<sequence>MEMESSRRSAMDRSREPGLKRPRLAAEDAAERDRAAVSTKRDPRLRAVGQPLDPRVPRPPRVGDRAESDDALRGGLHQELVAQYKTALAELTFNSKPIITNLTIIAGESLHAAREIAAVVCANILEVPNEQKLPSLYLLDSIVKNIGRDYIKCFAARLPEVFCKAYKQVDSSIHSSMRHLFGTWRGVFPPAPLQIIEKELDFPPITNGSSKTESSKLDSQPQRPAHSIHVNPKYLEARQRLQQSSRAKDISSDDFSGVVSTIDDAKTYDRITMVGNSRQWKNLPAKMPNVQCPQQEFINNVIHDKKRLKVIRDHEYSSDLSQELDLGIGRVGERLQDGDGHNNAGTNATEAQLNRRNEFEVNHFYDNYRVSGSRRSNTLLSSVDLGDRDRSKLEASRSWKNSEEEEYMWDDMKTGTEYGVTNNSLKGDWHNADADRSVRMQSGKWMSLKPEHVQCNQNKVNDAFPRLVKTNKGESKVLPYEANDILNKQDFFEKLRPSYAAYDTNLGLRTEASSNSLSQQKASSEHQSSSFWTSHELPASLVGLDKNCTRAGQPEGQSLSFSAGLSTSISSSLPLPGLCSSVPSSTLGPHANIPGSSGTFGQQWQQTLQLPSLSSDLTPSSTSIQQRKPHNSIDPDRLRSHLFSQTGHKPVHLAGPVDFVSGKSHAQPLGVFSSSAASQSEITQHLEDLFDPTTSTSYNQPRDRTPLIQQSQYNLSQWRAATRSQPSRTETETQPSLRSEAESQPSHQTEELSPLPPGLGTHQAEKDSCTSHSNDPAVRQPHTSSLLAAIMKSGGLLPNNSISNLQKSSVQPPLPVGPPPIQVTSAAPSNTPSVFPPLSLDDTPDLKPPQFGDTIPPLPPGPPPSSSSITVNSDNSKTSGGNVNSLSSLLTSLVAKGLISSSSTELPTTSTSKLVDKAKDQCIGCPSKSLEQVPSLLTTSSGIPPISTEDPAASNSVASAALSQSSAAELKNLVGFEFKSEVMRRFHPLVLTSLFDDLKHQCNICGLRFRLQEQLQCHLDWHAPKKSEMINSNQTYRKWFPEMRDWVNGPVGPQSSLEAAILLEEVAQYEEESEPMVPADESQCLCALCGEPFEDSFSESRDEWMYKGTAYLELQNKQDATSTTDGPADQRPIVHAHCMSQWSAGHC</sequence>
<feature type="domain" description="C2H2-type" evidence="4">
    <location>
        <begin position="1000"/>
        <end position="1027"/>
    </location>
</feature>
<feature type="region of interest" description="Disordered" evidence="3">
    <location>
        <begin position="802"/>
        <end position="883"/>
    </location>
</feature>
<dbReference type="SUPFAM" id="SSF48464">
    <property type="entry name" value="ENTH/VHS domain"/>
    <property type="match status" value="1"/>
</dbReference>
<keyword evidence="2" id="KW-0862">Zinc</keyword>
<feature type="compositionally biased region" description="Polar residues" evidence="3">
    <location>
        <begin position="716"/>
        <end position="747"/>
    </location>
</feature>
<feature type="compositionally biased region" description="Polar residues" evidence="3">
    <location>
        <begin position="802"/>
        <end position="811"/>
    </location>
</feature>
<feature type="compositionally biased region" description="Basic and acidic residues" evidence="3">
    <location>
        <begin position="61"/>
        <end position="70"/>
    </location>
</feature>
<feature type="compositionally biased region" description="Polar residues" evidence="3">
    <location>
        <begin position="207"/>
        <end position="222"/>
    </location>
</feature>
<dbReference type="Pfam" id="PF23228">
    <property type="entry name" value="zf_PCFS4"/>
    <property type="match status" value="1"/>
</dbReference>
<gene>
    <name evidence="6" type="ORF">MUK42_26727</name>
</gene>
<organism evidence="6 7">
    <name type="scientific">Musa troglodytarum</name>
    <name type="common">fe'i banana</name>
    <dbReference type="NCBI Taxonomy" id="320322"/>
    <lineage>
        <taxon>Eukaryota</taxon>
        <taxon>Viridiplantae</taxon>
        <taxon>Streptophyta</taxon>
        <taxon>Embryophyta</taxon>
        <taxon>Tracheophyta</taxon>
        <taxon>Spermatophyta</taxon>
        <taxon>Magnoliopsida</taxon>
        <taxon>Liliopsida</taxon>
        <taxon>Zingiberales</taxon>
        <taxon>Musaceae</taxon>
        <taxon>Musa</taxon>
    </lineage>
</organism>